<dbReference type="GeneID" id="75578119"/>
<dbReference type="KEGG" id="shx:MS3_00010347"/>
<evidence type="ECO:0000313" key="3">
    <source>
        <dbReference type="Proteomes" id="UP000471633"/>
    </source>
</evidence>
<dbReference type="RefSeq" id="XP_051071007.1">
    <property type="nucleotide sequence ID" value="XM_051218709.1"/>
</dbReference>
<protein>
    <submittedName>
        <fullName evidence="2">Uncharacterized protein</fullName>
    </submittedName>
</protein>
<reference evidence="2" key="1">
    <citation type="journal article" date="2012" name="Nat. Genet.">
        <title>Whole-genome sequence of Schistosoma haematobium.</title>
        <authorList>
            <person name="Young N.D."/>
            <person name="Jex A.R."/>
            <person name="Li B."/>
            <person name="Liu S."/>
            <person name="Yang L."/>
            <person name="Xiong Z."/>
            <person name="Li Y."/>
            <person name="Cantacessi C."/>
            <person name="Hall R.S."/>
            <person name="Xu X."/>
            <person name="Chen F."/>
            <person name="Wu X."/>
            <person name="Zerlotini A."/>
            <person name="Oliveira G."/>
            <person name="Hofmann A."/>
            <person name="Zhang G."/>
            <person name="Fang X."/>
            <person name="Kang Y."/>
            <person name="Campbell B.E."/>
            <person name="Loukas A."/>
            <person name="Ranganathan S."/>
            <person name="Rollinson D."/>
            <person name="Rinaldi G."/>
            <person name="Brindley P.J."/>
            <person name="Yang H."/>
            <person name="Wang J."/>
            <person name="Wang J."/>
            <person name="Gasser R.B."/>
        </authorList>
    </citation>
    <scope>NUCLEOTIDE SEQUENCE</scope>
</reference>
<dbReference type="AlphaFoldDB" id="A0A922LPB2"/>
<reference evidence="2" key="3">
    <citation type="submission" date="2021-06" db="EMBL/GenBank/DDBJ databases">
        <title>Chromosome-level genome assembly for S. haematobium.</title>
        <authorList>
            <person name="Stroehlein A.J."/>
        </authorList>
    </citation>
    <scope>NUCLEOTIDE SEQUENCE</scope>
</reference>
<feature type="transmembrane region" description="Helical" evidence="1">
    <location>
        <begin position="218"/>
        <end position="244"/>
    </location>
</feature>
<reference evidence="2" key="2">
    <citation type="journal article" date="2019" name="Gigascience">
        <title>High-quality Schistosoma haematobium genome achieved by single-molecule and long-range sequencing.</title>
        <authorList>
            <person name="Stroehlein A.J."/>
            <person name="Korhonen P.K."/>
            <person name="Chong T.M."/>
            <person name="Lim Y.L."/>
            <person name="Chan K.G."/>
            <person name="Webster B."/>
            <person name="Rollinson D."/>
            <person name="Brindley P.J."/>
            <person name="Gasser R.B."/>
            <person name="Young N.D."/>
        </authorList>
    </citation>
    <scope>NUCLEOTIDE SEQUENCE</scope>
</reference>
<gene>
    <name evidence="2" type="ORF">MS3_00010347</name>
</gene>
<proteinExistence type="predicted"/>
<dbReference type="EMBL" id="AMPZ03000002">
    <property type="protein sequence ID" value="KAH9590635.1"/>
    <property type="molecule type" value="Genomic_DNA"/>
</dbReference>
<reference evidence="2" key="4">
    <citation type="journal article" date="2022" name="PLoS Pathog.">
        <title>Chromosome-level genome of Schistosoma haematobium underpins genome-wide explorations of molecular variation.</title>
        <authorList>
            <person name="Stroehlein A.J."/>
            <person name="Korhonen P.K."/>
            <person name="Lee V.V."/>
            <person name="Ralph S.A."/>
            <person name="Mentink-Kane M."/>
            <person name="You H."/>
            <person name="McManus D.P."/>
            <person name="Tchuente L.T."/>
            <person name="Stothard J.R."/>
            <person name="Kaur P."/>
            <person name="Dudchenko O."/>
            <person name="Aiden E.L."/>
            <person name="Yang B."/>
            <person name="Yang H."/>
            <person name="Emery A.M."/>
            <person name="Webster B.L."/>
            <person name="Brindley P.J."/>
            <person name="Rollinson D."/>
            <person name="Chang B.C.H."/>
            <person name="Gasser R.B."/>
            <person name="Young N.D."/>
        </authorList>
    </citation>
    <scope>NUCLEOTIDE SEQUENCE</scope>
</reference>
<accession>A0A922LPB2</accession>
<comment type="caution">
    <text evidence="2">The sequence shown here is derived from an EMBL/GenBank/DDBJ whole genome shotgun (WGS) entry which is preliminary data.</text>
</comment>
<feature type="transmembrane region" description="Helical" evidence="1">
    <location>
        <begin position="39"/>
        <end position="59"/>
    </location>
</feature>
<organism evidence="2 3">
    <name type="scientific">Schistosoma haematobium</name>
    <name type="common">Blood fluke</name>
    <dbReference type="NCBI Taxonomy" id="6185"/>
    <lineage>
        <taxon>Eukaryota</taxon>
        <taxon>Metazoa</taxon>
        <taxon>Spiralia</taxon>
        <taxon>Lophotrochozoa</taxon>
        <taxon>Platyhelminthes</taxon>
        <taxon>Trematoda</taxon>
        <taxon>Digenea</taxon>
        <taxon>Strigeidida</taxon>
        <taxon>Schistosomatoidea</taxon>
        <taxon>Schistosomatidae</taxon>
        <taxon>Schistosoma</taxon>
    </lineage>
</organism>
<dbReference type="CTD" id="75578119"/>
<dbReference type="Proteomes" id="UP000471633">
    <property type="component" value="Unassembled WGS sequence"/>
</dbReference>
<keyword evidence="1" id="KW-1133">Transmembrane helix</keyword>
<name>A0A922LPB2_SCHHA</name>
<sequence length="353" mass="39557">MSQGLETPVALELFCEMLETLSERPISGIVLLRWSRSDILSLMLSIMSLILISCSVASYRYSSSYSWISIAGDLLFVLLSRNLKPNMLSYSPCLNGLLNEMVGLDTHLTIRDGKIVVLPAVLLVPGDVIIIKPGQTIFAFCKQINENHIYFPGDVYVPQKLSCNLISTSFTSIQKSDESVVAVVIHSPLASYLDIASRPRVENGYTFQPLAYKVVNTAVWVSLIIKCSITFIFLTSIFICALPIGDLSHQFYRLLIWFAHTLGIVIASSSFSLYFIWMIATAVVTFHFQNVLSNSQDHFKLIDGNDFKSPHVFFQPNMSKASKSNTLTFHSLISNLRYFGFMALCSPPFRVQF</sequence>
<evidence type="ECO:0000256" key="1">
    <source>
        <dbReference type="SAM" id="Phobius"/>
    </source>
</evidence>
<keyword evidence="1" id="KW-0472">Membrane</keyword>
<keyword evidence="1" id="KW-0812">Transmembrane</keyword>
<evidence type="ECO:0000313" key="2">
    <source>
        <dbReference type="EMBL" id="KAH9590635.1"/>
    </source>
</evidence>
<feature type="transmembrane region" description="Helical" evidence="1">
    <location>
        <begin position="256"/>
        <end position="286"/>
    </location>
</feature>
<keyword evidence="3" id="KW-1185">Reference proteome</keyword>